<feature type="compositionally biased region" description="Basic and acidic residues" evidence="1">
    <location>
        <begin position="88"/>
        <end position="112"/>
    </location>
</feature>
<dbReference type="AlphaFoldDB" id="A0A8S9FYB4"/>
<organism evidence="2 3">
    <name type="scientific">Brassica cretica</name>
    <name type="common">Mustard</name>
    <dbReference type="NCBI Taxonomy" id="69181"/>
    <lineage>
        <taxon>Eukaryota</taxon>
        <taxon>Viridiplantae</taxon>
        <taxon>Streptophyta</taxon>
        <taxon>Embryophyta</taxon>
        <taxon>Tracheophyta</taxon>
        <taxon>Spermatophyta</taxon>
        <taxon>Magnoliopsida</taxon>
        <taxon>eudicotyledons</taxon>
        <taxon>Gunneridae</taxon>
        <taxon>Pentapetalae</taxon>
        <taxon>rosids</taxon>
        <taxon>malvids</taxon>
        <taxon>Brassicales</taxon>
        <taxon>Brassicaceae</taxon>
        <taxon>Brassiceae</taxon>
        <taxon>Brassica</taxon>
    </lineage>
</organism>
<evidence type="ECO:0000313" key="3">
    <source>
        <dbReference type="Proteomes" id="UP000712281"/>
    </source>
</evidence>
<evidence type="ECO:0000256" key="1">
    <source>
        <dbReference type="SAM" id="MobiDB-lite"/>
    </source>
</evidence>
<name>A0A8S9FYB4_BRACR</name>
<feature type="compositionally biased region" description="Pro residues" evidence="1">
    <location>
        <begin position="46"/>
        <end position="56"/>
    </location>
</feature>
<proteinExistence type="predicted"/>
<accession>A0A8S9FYB4</accession>
<dbReference type="Proteomes" id="UP000712281">
    <property type="component" value="Unassembled WGS sequence"/>
</dbReference>
<dbReference type="EMBL" id="QGKW02002228">
    <property type="protein sequence ID" value="KAF2537477.1"/>
    <property type="molecule type" value="Genomic_DNA"/>
</dbReference>
<feature type="region of interest" description="Disordered" evidence="1">
    <location>
        <begin position="1"/>
        <end position="137"/>
    </location>
</feature>
<feature type="compositionally biased region" description="Basic and acidic residues" evidence="1">
    <location>
        <begin position="30"/>
        <end position="42"/>
    </location>
</feature>
<evidence type="ECO:0000313" key="2">
    <source>
        <dbReference type="EMBL" id="KAF2537477.1"/>
    </source>
</evidence>
<sequence>MFPPPEMPQNTSITGRKRNNPPLLSNDNNIRTRSEMKIDLFHGPKSRPPPTPPPPQSHRESNGSRDVADDITSRAVKTLARNPTSDPRYIDRETEKPESSNRKTRAREEGCLRRRSPRSRARWTSEPKSHAREGLSK</sequence>
<feature type="compositionally biased region" description="Basic and acidic residues" evidence="1">
    <location>
        <begin position="123"/>
        <end position="137"/>
    </location>
</feature>
<protein>
    <submittedName>
        <fullName evidence="2">Uncharacterized protein</fullName>
    </submittedName>
</protein>
<reference evidence="2" key="1">
    <citation type="submission" date="2019-12" db="EMBL/GenBank/DDBJ databases">
        <title>Genome sequencing and annotation of Brassica cretica.</title>
        <authorList>
            <person name="Studholme D.J."/>
            <person name="Sarris P.F."/>
        </authorList>
    </citation>
    <scope>NUCLEOTIDE SEQUENCE</scope>
    <source>
        <strain evidence="2">PFS-001/15</strain>
        <tissue evidence="2">Leaf</tissue>
    </source>
</reference>
<feature type="compositionally biased region" description="Basic and acidic residues" evidence="1">
    <location>
        <begin position="57"/>
        <end position="72"/>
    </location>
</feature>
<comment type="caution">
    <text evidence="2">The sequence shown here is derived from an EMBL/GenBank/DDBJ whole genome shotgun (WGS) entry which is preliminary data.</text>
</comment>
<gene>
    <name evidence="2" type="ORF">F2Q68_00019248</name>
</gene>